<comment type="caution">
    <text evidence="2">The sequence shown here is derived from an EMBL/GenBank/DDBJ whole genome shotgun (WGS) entry which is preliminary data.</text>
</comment>
<dbReference type="EMBL" id="ANAH02000071">
    <property type="protein sequence ID" value="EPX55387.1"/>
    <property type="molecule type" value="Genomic_DNA"/>
</dbReference>
<dbReference type="Proteomes" id="UP000011682">
    <property type="component" value="Unassembled WGS sequence"/>
</dbReference>
<evidence type="ECO:0000256" key="1">
    <source>
        <dbReference type="SAM" id="MobiDB-lite"/>
    </source>
</evidence>
<evidence type="ECO:0000313" key="3">
    <source>
        <dbReference type="Proteomes" id="UP000011682"/>
    </source>
</evidence>
<evidence type="ECO:0000313" key="2">
    <source>
        <dbReference type="EMBL" id="EPX55387.1"/>
    </source>
</evidence>
<organism evidence="2 3">
    <name type="scientific">Cystobacter fuscus (strain ATCC 25194 / DSM 2262 / NBRC 100088 / M29)</name>
    <dbReference type="NCBI Taxonomy" id="1242864"/>
    <lineage>
        <taxon>Bacteria</taxon>
        <taxon>Pseudomonadati</taxon>
        <taxon>Myxococcota</taxon>
        <taxon>Myxococcia</taxon>
        <taxon>Myxococcales</taxon>
        <taxon>Cystobacterineae</taxon>
        <taxon>Archangiaceae</taxon>
        <taxon>Cystobacter</taxon>
    </lineage>
</organism>
<accession>S9NZD2</accession>
<proteinExistence type="predicted"/>
<dbReference type="AlphaFoldDB" id="S9NZD2"/>
<feature type="region of interest" description="Disordered" evidence="1">
    <location>
        <begin position="18"/>
        <end position="67"/>
    </location>
</feature>
<name>S9NZD2_CYSF2</name>
<gene>
    <name evidence="2" type="ORF">D187_008998</name>
</gene>
<protein>
    <submittedName>
        <fullName evidence="2">Uncharacterized protein</fullName>
    </submittedName>
</protein>
<sequence>MHGIHSFCSVAALPIPALLAPGGTSTHRATPRPTWRTDRPPGFREIRGSRERSPAMTCTREEAGVKM</sequence>
<reference evidence="2" key="1">
    <citation type="submission" date="2013-05" db="EMBL/GenBank/DDBJ databases">
        <title>Genome assembly of Cystobacter fuscus DSM 2262.</title>
        <authorList>
            <person name="Sharma G."/>
            <person name="Khatri I."/>
            <person name="Kaur C."/>
            <person name="Mayilraj S."/>
            <person name="Subramanian S."/>
        </authorList>
    </citation>
    <scope>NUCLEOTIDE SEQUENCE [LARGE SCALE GENOMIC DNA]</scope>
    <source>
        <strain evidence="2">DSM 2262</strain>
    </source>
</reference>
<feature type="compositionally biased region" description="Basic and acidic residues" evidence="1">
    <location>
        <begin position="35"/>
        <end position="67"/>
    </location>
</feature>
<keyword evidence="3" id="KW-1185">Reference proteome</keyword>